<name>A0AA37NST8_9BACT</name>
<dbReference type="PANTHER" id="PTHR21197">
    <property type="entry name" value="UDP-GALACTOPYRANOSE MUTASE"/>
    <property type="match status" value="1"/>
</dbReference>
<evidence type="ECO:0000256" key="4">
    <source>
        <dbReference type="ARBA" id="ARBA00022827"/>
    </source>
</evidence>
<gene>
    <name evidence="7" type="ORF">CE91St16_33650</name>
</gene>
<dbReference type="GO" id="GO:0005829">
    <property type="term" value="C:cytosol"/>
    <property type="evidence" value="ECO:0007669"/>
    <property type="project" value="TreeGrafter"/>
</dbReference>
<reference evidence="7" key="1">
    <citation type="submission" date="2022-01" db="EMBL/GenBank/DDBJ databases">
        <title>Novel bile acid biosynthetic pathways are enriched in the microbiome of centenarians.</title>
        <authorList>
            <person name="Sato Y."/>
            <person name="Atarashi K."/>
            <person name="Plichta R.D."/>
            <person name="Arai Y."/>
            <person name="Sasajima S."/>
            <person name="Kearney M.S."/>
            <person name="Suda W."/>
            <person name="Takeshita K."/>
            <person name="Sasaki T."/>
            <person name="Okamoto S."/>
            <person name="Skelly N.A."/>
            <person name="Okamura Y."/>
            <person name="Vlamakis H."/>
            <person name="Li Y."/>
            <person name="Tanoue T."/>
            <person name="Takei H."/>
            <person name="Nittono H."/>
            <person name="Narushima S."/>
            <person name="Irie J."/>
            <person name="Itoh H."/>
            <person name="Moriya K."/>
            <person name="Sugiura Y."/>
            <person name="Suematsu M."/>
            <person name="Moritoki N."/>
            <person name="Shibata S."/>
            <person name="Littman R.D."/>
            <person name="Fischbach A.M."/>
            <person name="Uwamino Y."/>
            <person name="Inoue T."/>
            <person name="Honda A."/>
            <person name="Hattori M."/>
            <person name="Murai T."/>
            <person name="Xavier J.R."/>
            <person name="Hirose N."/>
            <person name="Honda K."/>
        </authorList>
    </citation>
    <scope>NUCLEOTIDE SEQUENCE</scope>
    <source>
        <strain evidence="7">CE91-St16</strain>
    </source>
</reference>
<keyword evidence="3" id="KW-0285">Flavoprotein</keyword>
<dbReference type="SUPFAM" id="SSF51971">
    <property type="entry name" value="Nucleotide-binding domain"/>
    <property type="match status" value="1"/>
</dbReference>
<accession>A0AA37NST8</accession>
<dbReference type="AlphaFoldDB" id="A0AA37NST8"/>
<comment type="similarity">
    <text evidence="2">Belongs to the UDP-galactopyranose/dTDP-fucopyranose mutase family.</text>
</comment>
<keyword evidence="5" id="KW-0413">Isomerase</keyword>
<dbReference type="InterPro" id="IPR004379">
    <property type="entry name" value="UDP-GALP_mutase"/>
</dbReference>
<dbReference type="EMBL" id="BQOL01000002">
    <property type="protein sequence ID" value="GKI20457.1"/>
    <property type="molecule type" value="Genomic_DNA"/>
</dbReference>
<dbReference type="GO" id="GO:0008767">
    <property type="term" value="F:UDP-galactopyranose mutase activity"/>
    <property type="evidence" value="ECO:0007669"/>
    <property type="project" value="InterPro"/>
</dbReference>
<protein>
    <submittedName>
        <fullName evidence="7">UDP-galactopyranose mutase</fullName>
    </submittedName>
</protein>
<evidence type="ECO:0000313" key="8">
    <source>
        <dbReference type="Proteomes" id="UP001055105"/>
    </source>
</evidence>
<evidence type="ECO:0000256" key="1">
    <source>
        <dbReference type="ARBA" id="ARBA00001974"/>
    </source>
</evidence>
<dbReference type="Pfam" id="PF13450">
    <property type="entry name" value="NAD_binding_8"/>
    <property type="match status" value="1"/>
</dbReference>
<proteinExistence type="inferred from homology"/>
<dbReference type="PANTHER" id="PTHR21197:SF0">
    <property type="entry name" value="UDP-GALACTOPYRANOSE MUTASE"/>
    <property type="match status" value="1"/>
</dbReference>
<dbReference type="RefSeq" id="WP_178845497.1">
    <property type="nucleotide sequence ID" value="NZ_AP025581.1"/>
</dbReference>
<comment type="caution">
    <text evidence="7">The sequence shown here is derived from an EMBL/GenBank/DDBJ whole genome shotgun (WGS) entry which is preliminary data.</text>
</comment>
<feature type="domain" description="UDP-galactopyranose mutase C-terminal" evidence="6">
    <location>
        <begin position="156"/>
        <end position="361"/>
    </location>
</feature>
<keyword evidence="4" id="KW-0274">FAD</keyword>
<evidence type="ECO:0000259" key="6">
    <source>
        <dbReference type="Pfam" id="PF03275"/>
    </source>
</evidence>
<dbReference type="Proteomes" id="UP001055105">
    <property type="component" value="Unassembled WGS sequence"/>
</dbReference>
<evidence type="ECO:0000313" key="7">
    <source>
        <dbReference type="EMBL" id="GKI20457.1"/>
    </source>
</evidence>
<sequence>MSRRYDYLVVGAGLFGATFAYKAKQAGKRCLVIDKRPHLGGNIYCENIEGINVHKYGAHIFHTSNKEVWDLVNSIVEFNRYTNSPVANYKGKLYNLPFNMNTFYQMWGVTTPEEARLKIEEQRRVALVAMKEAGVTEPRNLEEQAILLIGKDIYEKLIKGYTEKQWGRNCLELPAFIIKRLPVRFVFDNNYFNDKYQGIPIGGYNKLIEGLLVGIETKVATDFFDNRTYWENIADKIIFTGKIDEYYESRFGKLEYRTVRFEEEIYDTANYQGNAVVNYTEANIPYTRIIEHKHFEMFGQEIDRIPRTVISKEYSTEWRPGMESYYPVNDNKNMSLYLQYKALADKELNVIFGGRLAEYKYYDMAPIVEQVINIANRGL</sequence>
<dbReference type="Pfam" id="PF03275">
    <property type="entry name" value="GLF"/>
    <property type="match status" value="1"/>
</dbReference>
<dbReference type="GO" id="GO:0050660">
    <property type="term" value="F:flavin adenine dinucleotide binding"/>
    <property type="evidence" value="ECO:0007669"/>
    <property type="project" value="TreeGrafter"/>
</dbReference>
<dbReference type="NCBIfam" id="TIGR00031">
    <property type="entry name" value="UDP-GALP_mutase"/>
    <property type="match status" value="1"/>
</dbReference>
<evidence type="ECO:0000256" key="5">
    <source>
        <dbReference type="ARBA" id="ARBA00023235"/>
    </source>
</evidence>
<dbReference type="InterPro" id="IPR015899">
    <property type="entry name" value="UDP-GalPyranose_mutase_C"/>
</dbReference>
<dbReference type="Gene3D" id="3.40.50.720">
    <property type="entry name" value="NAD(P)-binding Rossmann-like Domain"/>
    <property type="match status" value="3"/>
</dbReference>
<dbReference type="SUPFAM" id="SSF54373">
    <property type="entry name" value="FAD-linked reductases, C-terminal domain"/>
    <property type="match status" value="1"/>
</dbReference>
<evidence type="ECO:0000256" key="2">
    <source>
        <dbReference type="ARBA" id="ARBA00009321"/>
    </source>
</evidence>
<organism evidence="7 8">
    <name type="scientific">Alistipes finegoldii</name>
    <dbReference type="NCBI Taxonomy" id="214856"/>
    <lineage>
        <taxon>Bacteria</taxon>
        <taxon>Pseudomonadati</taxon>
        <taxon>Bacteroidota</taxon>
        <taxon>Bacteroidia</taxon>
        <taxon>Bacteroidales</taxon>
        <taxon>Rikenellaceae</taxon>
        <taxon>Alistipes</taxon>
    </lineage>
</organism>
<dbReference type="GeneID" id="79837865"/>
<evidence type="ECO:0000256" key="3">
    <source>
        <dbReference type="ARBA" id="ARBA00022630"/>
    </source>
</evidence>
<comment type="cofactor">
    <cofactor evidence="1">
        <name>FAD</name>
        <dbReference type="ChEBI" id="CHEBI:57692"/>
    </cofactor>
</comment>